<protein>
    <submittedName>
        <fullName evidence="6">Uncharacterized protein</fullName>
    </submittedName>
</protein>
<keyword evidence="7" id="KW-1185">Reference proteome</keyword>
<dbReference type="Proteomes" id="UP000007110">
    <property type="component" value="Unassembled WGS sequence"/>
</dbReference>
<dbReference type="OMA" id="KIARNDN"/>
<evidence type="ECO:0000256" key="2">
    <source>
        <dbReference type="ARBA" id="ARBA00004496"/>
    </source>
</evidence>
<dbReference type="PANTHER" id="PTHR14315">
    <property type="entry name" value="SPOT14 FAMILY MEMBER"/>
    <property type="match status" value="1"/>
</dbReference>
<dbReference type="PANTHER" id="PTHR14315:SF17">
    <property type="entry name" value="MIP21584P"/>
    <property type="match status" value="1"/>
</dbReference>
<dbReference type="InParanoid" id="A0A7M7GJM5"/>
<evidence type="ECO:0000256" key="1">
    <source>
        <dbReference type="ARBA" id="ARBA00004123"/>
    </source>
</evidence>
<dbReference type="InterPro" id="IPR009786">
    <property type="entry name" value="Spot_14"/>
</dbReference>
<dbReference type="KEGG" id="spu:590003"/>
<accession>A0A7M7GJM5</accession>
<dbReference type="Pfam" id="PF07084">
    <property type="entry name" value="Spot_14"/>
    <property type="match status" value="1"/>
</dbReference>
<dbReference type="GeneID" id="590003"/>
<dbReference type="GO" id="GO:0046890">
    <property type="term" value="P:regulation of lipid biosynthetic process"/>
    <property type="evidence" value="ECO:0000318"/>
    <property type="project" value="GO_Central"/>
</dbReference>
<reference evidence="7" key="1">
    <citation type="submission" date="2015-02" db="EMBL/GenBank/DDBJ databases">
        <title>Genome sequencing for Strongylocentrotus purpuratus.</title>
        <authorList>
            <person name="Murali S."/>
            <person name="Liu Y."/>
            <person name="Vee V."/>
            <person name="English A."/>
            <person name="Wang M."/>
            <person name="Skinner E."/>
            <person name="Han Y."/>
            <person name="Muzny D.M."/>
            <person name="Worley K.C."/>
            <person name="Gibbs R.A."/>
        </authorList>
    </citation>
    <scope>NUCLEOTIDE SEQUENCE</scope>
</reference>
<keyword evidence="4" id="KW-0963">Cytoplasm</keyword>
<dbReference type="GO" id="GO:0005829">
    <property type="term" value="C:cytosol"/>
    <property type="evidence" value="ECO:0000318"/>
    <property type="project" value="GO_Central"/>
</dbReference>
<keyword evidence="5" id="KW-0539">Nucleus</keyword>
<dbReference type="EnsemblMetazoa" id="XM_003727970">
    <property type="protein sequence ID" value="XP_003728018"/>
    <property type="gene ID" value="LOC590003"/>
</dbReference>
<evidence type="ECO:0000256" key="5">
    <source>
        <dbReference type="ARBA" id="ARBA00023242"/>
    </source>
</evidence>
<dbReference type="InterPro" id="IPR053719">
    <property type="entry name" value="Lipogen_MT_Stabilize_sf"/>
</dbReference>
<reference evidence="6" key="2">
    <citation type="submission" date="2021-01" db="UniProtKB">
        <authorList>
            <consortium name="EnsemblMetazoa"/>
        </authorList>
    </citation>
    <scope>IDENTIFICATION</scope>
</reference>
<evidence type="ECO:0000256" key="4">
    <source>
        <dbReference type="ARBA" id="ARBA00022490"/>
    </source>
</evidence>
<dbReference type="AlphaFoldDB" id="A0A7M7GJM5"/>
<dbReference type="OrthoDB" id="5951908at2759"/>
<proteinExistence type="inferred from homology"/>
<dbReference type="RefSeq" id="XP_003728018.1">
    <property type="nucleotide sequence ID" value="XM_003727970.3"/>
</dbReference>
<comment type="similarity">
    <text evidence="3">Belongs to the SPOT14 family.</text>
</comment>
<evidence type="ECO:0000313" key="6">
    <source>
        <dbReference type="EnsemblMetazoa" id="XP_003728018"/>
    </source>
</evidence>
<comment type="subcellular location">
    <subcellularLocation>
        <location evidence="2">Cytoplasm</location>
    </subcellularLocation>
    <subcellularLocation>
        <location evidence="1">Nucleus</location>
    </subcellularLocation>
</comment>
<dbReference type="GO" id="GO:0005634">
    <property type="term" value="C:nucleus"/>
    <property type="evidence" value="ECO:0007669"/>
    <property type="project" value="UniProtKB-SubCell"/>
</dbReference>
<dbReference type="FunCoup" id="A0A7M7GJM5">
    <property type="interactions" value="599"/>
</dbReference>
<sequence length="192" mass="21697">MSDFEFTTLCHSMMMELQQRDNEKAPPSQSILGIMKNFIDSVNEMDETVLIPSRLMDINMDNCGSMLMDNDDSTRTSMSVIPTSTSALPSSTKEVSNDQVSLHTYYSMLKAVKRELARGPVNESELSELEDETLDEESARLQAETARAFREHLRGLFSILSHLTDVSKHLTTIYQQETGDHQSCLKPKSFHV</sequence>
<dbReference type="Gene3D" id="6.10.140.1610">
    <property type="match status" value="1"/>
</dbReference>
<evidence type="ECO:0000313" key="7">
    <source>
        <dbReference type="Proteomes" id="UP000007110"/>
    </source>
</evidence>
<name>A0A7M7GJM5_STRPU</name>
<evidence type="ECO:0000256" key="3">
    <source>
        <dbReference type="ARBA" id="ARBA00009488"/>
    </source>
</evidence>
<organism evidence="6 7">
    <name type="scientific">Strongylocentrotus purpuratus</name>
    <name type="common">Purple sea urchin</name>
    <dbReference type="NCBI Taxonomy" id="7668"/>
    <lineage>
        <taxon>Eukaryota</taxon>
        <taxon>Metazoa</taxon>
        <taxon>Echinodermata</taxon>
        <taxon>Eleutherozoa</taxon>
        <taxon>Echinozoa</taxon>
        <taxon>Echinoidea</taxon>
        <taxon>Euechinoidea</taxon>
        <taxon>Echinacea</taxon>
        <taxon>Camarodonta</taxon>
        <taxon>Echinidea</taxon>
        <taxon>Strongylocentrotidae</taxon>
        <taxon>Strongylocentrotus</taxon>
    </lineage>
</organism>